<dbReference type="Pfam" id="PF00071">
    <property type="entry name" value="Ras"/>
    <property type="match status" value="1"/>
</dbReference>
<organism evidence="5 6">
    <name type="scientific">Clunio marinus</name>
    <dbReference type="NCBI Taxonomy" id="568069"/>
    <lineage>
        <taxon>Eukaryota</taxon>
        <taxon>Metazoa</taxon>
        <taxon>Ecdysozoa</taxon>
        <taxon>Arthropoda</taxon>
        <taxon>Hexapoda</taxon>
        <taxon>Insecta</taxon>
        <taxon>Pterygota</taxon>
        <taxon>Neoptera</taxon>
        <taxon>Endopterygota</taxon>
        <taxon>Diptera</taxon>
        <taxon>Nematocera</taxon>
        <taxon>Chironomoidea</taxon>
        <taxon>Chironomidae</taxon>
        <taxon>Clunio</taxon>
    </lineage>
</organism>
<dbReference type="PROSITE" id="PS51419">
    <property type="entry name" value="RAB"/>
    <property type="match status" value="1"/>
</dbReference>
<reference evidence="5 6" key="1">
    <citation type="submission" date="2015-04" db="EMBL/GenBank/DDBJ databases">
        <authorList>
            <person name="Syromyatnikov M.Y."/>
            <person name="Popov V.N."/>
        </authorList>
    </citation>
    <scope>NUCLEOTIDE SEQUENCE [LARGE SCALE GENOMIC DNA]</scope>
</reference>
<dbReference type="SUPFAM" id="SSF52540">
    <property type="entry name" value="P-loop containing nucleoside triphosphate hydrolases"/>
    <property type="match status" value="1"/>
</dbReference>
<evidence type="ECO:0000256" key="3">
    <source>
        <dbReference type="ARBA" id="ARBA00022801"/>
    </source>
</evidence>
<dbReference type="SMART" id="SM00175">
    <property type="entry name" value="RAB"/>
    <property type="match status" value="1"/>
</dbReference>
<dbReference type="OrthoDB" id="18798at2759"/>
<dbReference type="AlphaFoldDB" id="A0A1J1J6Z2"/>
<dbReference type="EMBL" id="CVRI01000074">
    <property type="protein sequence ID" value="CRL08151.1"/>
    <property type="molecule type" value="Genomic_DNA"/>
</dbReference>
<evidence type="ECO:0000256" key="2">
    <source>
        <dbReference type="ARBA" id="ARBA00011984"/>
    </source>
</evidence>
<dbReference type="InterPro" id="IPR027417">
    <property type="entry name" value="P-loop_NTPase"/>
</dbReference>
<dbReference type="STRING" id="568069.A0A1J1J6Z2"/>
<accession>A0A1J1J6Z2</accession>
<dbReference type="EC" id="3.6.5.2" evidence="2"/>
<dbReference type="GO" id="GO:0005525">
    <property type="term" value="F:GTP binding"/>
    <property type="evidence" value="ECO:0007669"/>
    <property type="project" value="InterPro"/>
</dbReference>
<proteinExistence type="inferred from homology"/>
<evidence type="ECO:0000313" key="5">
    <source>
        <dbReference type="EMBL" id="CRL08151.1"/>
    </source>
</evidence>
<evidence type="ECO:0000256" key="1">
    <source>
        <dbReference type="ARBA" id="ARBA00008344"/>
    </source>
</evidence>
<dbReference type="Proteomes" id="UP000183832">
    <property type="component" value="Unassembled WGS sequence"/>
</dbReference>
<comment type="catalytic activity">
    <reaction evidence="4">
        <text>GTP + H2O = GDP + phosphate + H(+)</text>
        <dbReference type="Rhea" id="RHEA:19669"/>
        <dbReference type="ChEBI" id="CHEBI:15377"/>
        <dbReference type="ChEBI" id="CHEBI:15378"/>
        <dbReference type="ChEBI" id="CHEBI:37565"/>
        <dbReference type="ChEBI" id="CHEBI:43474"/>
        <dbReference type="ChEBI" id="CHEBI:58189"/>
        <dbReference type="EC" id="3.6.5.2"/>
    </reaction>
</comment>
<name>A0A1J1J6Z2_9DIPT</name>
<dbReference type="InterPro" id="IPR001806">
    <property type="entry name" value="Small_GTPase"/>
</dbReference>
<protein>
    <recommendedName>
        <fullName evidence="2">small monomeric GTPase</fullName>
        <ecNumber evidence="2">3.6.5.2</ecNumber>
    </recommendedName>
</protein>
<keyword evidence="3" id="KW-0378">Hydrolase</keyword>
<evidence type="ECO:0000313" key="6">
    <source>
        <dbReference type="Proteomes" id="UP000183832"/>
    </source>
</evidence>
<comment type="similarity">
    <text evidence="1">Belongs to the small GTPase superfamily. Ras family.</text>
</comment>
<dbReference type="GO" id="GO:0003925">
    <property type="term" value="F:G protein activity"/>
    <property type="evidence" value="ECO:0007669"/>
    <property type="project" value="UniProtKB-EC"/>
</dbReference>
<dbReference type="PANTHER" id="PTHR45704">
    <property type="entry name" value="RAS-LIKE FAMILY MEMBER 11"/>
    <property type="match status" value="1"/>
</dbReference>
<dbReference type="Gene3D" id="3.40.50.300">
    <property type="entry name" value="P-loop containing nucleotide triphosphate hydrolases"/>
    <property type="match status" value="1"/>
</dbReference>
<dbReference type="PRINTS" id="PR00449">
    <property type="entry name" value="RASTRNSFRMNG"/>
</dbReference>
<sequence length="232" mass="26484">MHTNGSRNFFALQIHKISLKMNSVLKTKIAVCGSKGVGKSAITVRYLTKRFISEYSSSNDFLYKHDVTFEDNTIAEIEILDASNQGNSFDQIRWGDSFIVVYSIVDRDSFKEAEKILKKVTKIKLPSYYTVLLLGNKNDLEHSREVAIKEGERLSYTYNCQFYETSAAESWLGVQLSFHYLFKEARAIYLQKHLPIRRKLGVNTVGVNFSKALGNIFGKTTKSDRKRPSLSI</sequence>
<dbReference type="PROSITE" id="PS51421">
    <property type="entry name" value="RAS"/>
    <property type="match status" value="1"/>
</dbReference>
<keyword evidence="6" id="KW-1185">Reference proteome</keyword>
<gene>
    <name evidence="5" type="ORF">CLUMA_CG021017</name>
</gene>
<evidence type="ECO:0000256" key="4">
    <source>
        <dbReference type="ARBA" id="ARBA00048098"/>
    </source>
</evidence>
<dbReference type="InterPro" id="IPR051065">
    <property type="entry name" value="Ras-related_GTPase"/>
</dbReference>
<dbReference type="SMART" id="SM00173">
    <property type="entry name" value="RAS"/>
    <property type="match status" value="1"/>
</dbReference>